<dbReference type="Proteomes" id="UP000827872">
    <property type="component" value="Linkage Group LG03"/>
</dbReference>
<evidence type="ECO:0000313" key="1">
    <source>
        <dbReference type="EMBL" id="KAH7992326.1"/>
    </source>
</evidence>
<name>A0ACB8EI11_9SAUR</name>
<keyword evidence="2" id="KW-1185">Reference proteome</keyword>
<proteinExistence type="predicted"/>
<dbReference type="EMBL" id="CM037616">
    <property type="protein sequence ID" value="KAH7992326.1"/>
    <property type="molecule type" value="Genomic_DNA"/>
</dbReference>
<gene>
    <name evidence="1" type="ORF">K3G42_021562</name>
</gene>
<reference evidence="1" key="1">
    <citation type="submission" date="2021-08" db="EMBL/GenBank/DDBJ databases">
        <title>The first chromosome-level gecko genome reveals the dynamic sex chromosomes of Neotropical dwarf geckos (Sphaerodactylidae: Sphaerodactylus).</title>
        <authorList>
            <person name="Pinto B.J."/>
            <person name="Keating S.E."/>
            <person name="Gamble T."/>
        </authorList>
    </citation>
    <scope>NUCLEOTIDE SEQUENCE</scope>
    <source>
        <strain evidence="1">TG3544</strain>
    </source>
</reference>
<sequence>MDHCVHLLQQPLPQKSATHTPHTFTPPESAFHMAHQILAKLCSAHVLTSLSPKQGTKFLTISLSSSACGNYSASNFKPQPHCDILLQIHELAAYPKQNVRL</sequence>
<evidence type="ECO:0000313" key="2">
    <source>
        <dbReference type="Proteomes" id="UP000827872"/>
    </source>
</evidence>
<protein>
    <submittedName>
        <fullName evidence="1">Uncharacterized protein</fullName>
    </submittedName>
</protein>
<organism evidence="1 2">
    <name type="scientific">Sphaerodactylus townsendi</name>
    <dbReference type="NCBI Taxonomy" id="933632"/>
    <lineage>
        <taxon>Eukaryota</taxon>
        <taxon>Metazoa</taxon>
        <taxon>Chordata</taxon>
        <taxon>Craniata</taxon>
        <taxon>Vertebrata</taxon>
        <taxon>Euteleostomi</taxon>
        <taxon>Lepidosauria</taxon>
        <taxon>Squamata</taxon>
        <taxon>Bifurcata</taxon>
        <taxon>Gekkota</taxon>
        <taxon>Sphaerodactylidae</taxon>
        <taxon>Sphaerodactylus</taxon>
    </lineage>
</organism>
<accession>A0ACB8EI11</accession>
<comment type="caution">
    <text evidence="1">The sequence shown here is derived from an EMBL/GenBank/DDBJ whole genome shotgun (WGS) entry which is preliminary data.</text>
</comment>